<dbReference type="GO" id="GO:0005525">
    <property type="term" value="F:GTP binding"/>
    <property type="evidence" value="ECO:0007669"/>
    <property type="project" value="UniProtKB-KW"/>
</dbReference>
<evidence type="ECO:0000313" key="7">
    <source>
        <dbReference type="Proteomes" id="UP000579812"/>
    </source>
</evidence>
<keyword evidence="2" id="KW-0547">Nucleotide-binding</keyword>
<feature type="domain" description="AIG1-type G" evidence="5">
    <location>
        <begin position="37"/>
        <end position="236"/>
    </location>
</feature>
<dbReference type="PANTHER" id="PTHR10903">
    <property type="entry name" value="GTPASE, IMAP FAMILY MEMBER-RELATED"/>
    <property type="match status" value="1"/>
</dbReference>
<keyword evidence="7" id="KW-1185">Reference proteome</keyword>
<dbReference type="PANTHER" id="PTHR10903:SF170">
    <property type="entry name" value="GTPASE IMAP FAMILY MEMBER 7"/>
    <property type="match status" value="1"/>
</dbReference>
<comment type="caution">
    <text evidence="6">The sequence shown here is derived from an EMBL/GenBank/DDBJ whole genome shotgun (WGS) entry which is preliminary data.</text>
</comment>
<dbReference type="InterPro" id="IPR045058">
    <property type="entry name" value="GIMA/IAN/Toc"/>
</dbReference>
<dbReference type="InterPro" id="IPR027417">
    <property type="entry name" value="P-loop_NTPase"/>
</dbReference>
<proteinExistence type="inferred from homology"/>
<feature type="compositionally biased region" description="Basic and acidic residues" evidence="4">
    <location>
        <begin position="251"/>
        <end position="280"/>
    </location>
</feature>
<sequence>MDSVVSFEAREFERQSKRRHSMSDEHPNILCFPVCDLRIVLLGKNFAENSRVRNLIMEIDMCENEEPAALQRLNLMVSGMVKDRHVTVINTLRLLNLNISDHQITQRVSDCVDMSDPGPHAFILVLQYNDFTEEDMRRVKYVLNKFSKKAIKHTIVITTDKEIPRSMFSSLMSHTEQLFGGSALVQTIHQLIKECGGGHLPLDERKTELHSDIFKRIDKILKGNQKAYLTCDIFHNPIETSVDEEPISSEENNKKSSHLSDEGKHKERPEGRSDEGHLFYDTRSQSPKSIRPNMSAIFSGKKQKLNLVLCGSDGSLKVSVSKLLRGKKIKPSCRQASSEVREKKEEKIHGRLISLLEFPALDQLSEEEVMRQTLRCVSLCHPGVHAFIIIIPVGPLTDEDKTEIEKIKRIFDSCEQVILLFTTNLTVEASVTDFVKSSSECQRLISLCGGQYRVIGLKESKTQDRSQIYWII</sequence>
<dbReference type="Proteomes" id="UP000579812">
    <property type="component" value="Unassembled WGS sequence"/>
</dbReference>
<dbReference type="Pfam" id="PF04548">
    <property type="entry name" value="AIG1"/>
    <property type="match status" value="2"/>
</dbReference>
<comment type="similarity">
    <text evidence="1">Belongs to the TRAFAC class TrmE-Era-EngA-EngB-Septin-like GTPase superfamily. AIG1/Toc34/Toc159-like paraseptin GTPase family. IAN subfamily.</text>
</comment>
<evidence type="ECO:0000259" key="5">
    <source>
        <dbReference type="Pfam" id="PF04548"/>
    </source>
</evidence>
<accession>A0A7J6BVL3</accession>
<evidence type="ECO:0000256" key="4">
    <source>
        <dbReference type="SAM" id="MobiDB-lite"/>
    </source>
</evidence>
<evidence type="ECO:0000256" key="2">
    <source>
        <dbReference type="ARBA" id="ARBA00022741"/>
    </source>
</evidence>
<evidence type="ECO:0000313" key="6">
    <source>
        <dbReference type="EMBL" id="KAF4099008.1"/>
    </source>
</evidence>
<dbReference type="Gene3D" id="3.40.50.300">
    <property type="entry name" value="P-loop containing nucleotide triphosphate hydrolases"/>
    <property type="match status" value="2"/>
</dbReference>
<evidence type="ECO:0000256" key="1">
    <source>
        <dbReference type="ARBA" id="ARBA00008535"/>
    </source>
</evidence>
<dbReference type="InterPro" id="IPR006703">
    <property type="entry name" value="G_AIG1"/>
</dbReference>
<protein>
    <recommendedName>
        <fullName evidence="5">AIG1-type G domain-containing protein</fullName>
    </recommendedName>
</protein>
<reference evidence="6 7" key="1">
    <citation type="submission" date="2020-04" db="EMBL/GenBank/DDBJ databases">
        <title>Chromosome-level genome assembly of a cyprinid fish Onychostoma macrolepis by integration of Nanopore Sequencing, Bionano and Hi-C technology.</title>
        <authorList>
            <person name="Wang D."/>
        </authorList>
    </citation>
    <scope>NUCLEOTIDE SEQUENCE [LARGE SCALE GENOMIC DNA]</scope>
    <source>
        <strain evidence="6">SWU-2019</strain>
        <tissue evidence="6">Muscle</tissue>
    </source>
</reference>
<feature type="region of interest" description="Disordered" evidence="4">
    <location>
        <begin position="242"/>
        <end position="293"/>
    </location>
</feature>
<name>A0A7J6BVL3_9TELE</name>
<evidence type="ECO:0000256" key="3">
    <source>
        <dbReference type="ARBA" id="ARBA00023134"/>
    </source>
</evidence>
<feature type="domain" description="AIG1-type G" evidence="5">
    <location>
        <begin position="306"/>
        <end position="467"/>
    </location>
</feature>
<gene>
    <name evidence="6" type="ORF">G5714_021038</name>
</gene>
<dbReference type="AlphaFoldDB" id="A0A7J6BVL3"/>
<organism evidence="6 7">
    <name type="scientific">Onychostoma macrolepis</name>
    <dbReference type="NCBI Taxonomy" id="369639"/>
    <lineage>
        <taxon>Eukaryota</taxon>
        <taxon>Metazoa</taxon>
        <taxon>Chordata</taxon>
        <taxon>Craniata</taxon>
        <taxon>Vertebrata</taxon>
        <taxon>Euteleostomi</taxon>
        <taxon>Actinopterygii</taxon>
        <taxon>Neopterygii</taxon>
        <taxon>Teleostei</taxon>
        <taxon>Ostariophysi</taxon>
        <taxon>Cypriniformes</taxon>
        <taxon>Cyprinidae</taxon>
        <taxon>Acrossocheilinae</taxon>
        <taxon>Onychostoma</taxon>
    </lineage>
</organism>
<keyword evidence="3" id="KW-0342">GTP-binding</keyword>
<dbReference type="EMBL" id="JAAMOB010000021">
    <property type="protein sequence ID" value="KAF4099008.1"/>
    <property type="molecule type" value="Genomic_DNA"/>
</dbReference>